<organism evidence="1 2">
    <name type="scientific">Maribacter orientalis</name>
    <dbReference type="NCBI Taxonomy" id="228957"/>
    <lineage>
        <taxon>Bacteria</taxon>
        <taxon>Pseudomonadati</taxon>
        <taxon>Bacteroidota</taxon>
        <taxon>Flavobacteriia</taxon>
        <taxon>Flavobacteriales</taxon>
        <taxon>Flavobacteriaceae</taxon>
        <taxon>Maribacter</taxon>
    </lineage>
</organism>
<proteinExistence type="predicted"/>
<name>A0A1H7UY98_9FLAO</name>
<protein>
    <submittedName>
        <fullName evidence="1">Uncharacterized protein</fullName>
    </submittedName>
</protein>
<accession>A0A1H7UY98</accession>
<dbReference type="AlphaFoldDB" id="A0A1H7UY98"/>
<reference evidence="2" key="1">
    <citation type="submission" date="2016-10" db="EMBL/GenBank/DDBJ databases">
        <authorList>
            <person name="Varghese N."/>
            <person name="Submissions S."/>
        </authorList>
    </citation>
    <scope>NUCLEOTIDE SEQUENCE [LARGE SCALE GENOMIC DNA]</scope>
    <source>
        <strain evidence="2">DSM 16471</strain>
    </source>
</reference>
<sequence length="60" mass="6999">MLHIIRTNSILVPTETITVKIITTNLDRKLQELIHGTVTNSKLIHHYINQSLFEPTKRTY</sequence>
<dbReference type="STRING" id="228957.SAMN04488008_10832"/>
<evidence type="ECO:0000313" key="1">
    <source>
        <dbReference type="EMBL" id="SEM01834.1"/>
    </source>
</evidence>
<gene>
    <name evidence="1" type="ORF">SAMN04488008_10832</name>
</gene>
<dbReference type="EMBL" id="FNZN01000008">
    <property type="protein sequence ID" value="SEM01834.1"/>
    <property type="molecule type" value="Genomic_DNA"/>
</dbReference>
<keyword evidence="2" id="KW-1185">Reference proteome</keyword>
<dbReference type="Proteomes" id="UP000198990">
    <property type="component" value="Unassembled WGS sequence"/>
</dbReference>
<evidence type="ECO:0000313" key="2">
    <source>
        <dbReference type="Proteomes" id="UP000198990"/>
    </source>
</evidence>